<feature type="transmembrane region" description="Helical" evidence="2">
    <location>
        <begin position="97"/>
        <end position="120"/>
    </location>
</feature>
<keyword evidence="2" id="KW-0812">Transmembrane</keyword>
<dbReference type="VEuPathDB" id="FungiDB:B1J91_K11132g"/>
<evidence type="ECO:0000313" key="3">
    <source>
        <dbReference type="EMBL" id="KTB02157.1"/>
    </source>
</evidence>
<dbReference type="GO" id="GO:0003729">
    <property type="term" value="F:mRNA binding"/>
    <property type="evidence" value="ECO:0007669"/>
    <property type="project" value="InterPro"/>
</dbReference>
<organism evidence="3 4">
    <name type="scientific">Candida glabrata</name>
    <name type="common">Yeast</name>
    <name type="synonym">Torulopsis glabrata</name>
    <dbReference type="NCBI Taxonomy" id="5478"/>
    <lineage>
        <taxon>Eukaryota</taxon>
        <taxon>Fungi</taxon>
        <taxon>Dikarya</taxon>
        <taxon>Ascomycota</taxon>
        <taxon>Saccharomycotina</taxon>
        <taxon>Saccharomycetes</taxon>
        <taxon>Saccharomycetales</taxon>
        <taxon>Saccharomycetaceae</taxon>
        <taxon>Nakaseomyces</taxon>
    </lineage>
</organism>
<accession>A0A0W0EIX3</accession>
<name>A0A0W0EIX3_CANGB</name>
<dbReference type="GO" id="GO:1990904">
    <property type="term" value="C:ribonucleoprotein complex"/>
    <property type="evidence" value="ECO:0007669"/>
    <property type="project" value="UniProtKB-KW"/>
</dbReference>
<dbReference type="OrthoDB" id="4034976at2759"/>
<evidence type="ECO:0000256" key="1">
    <source>
        <dbReference type="SAM" id="MobiDB-lite"/>
    </source>
</evidence>
<dbReference type="InterPro" id="IPR043954">
    <property type="entry name" value="Snu56_snRNP"/>
</dbReference>
<feature type="region of interest" description="Disordered" evidence="1">
    <location>
        <begin position="1"/>
        <end position="28"/>
    </location>
</feature>
<protein>
    <submittedName>
        <fullName evidence="3">56 kDa U1 small nuclear ribonucleoprotein component</fullName>
    </submittedName>
</protein>
<dbReference type="Proteomes" id="UP000054886">
    <property type="component" value="Unassembled WGS sequence"/>
</dbReference>
<dbReference type="GO" id="GO:0000398">
    <property type="term" value="P:mRNA splicing, via spliceosome"/>
    <property type="evidence" value="ECO:0007669"/>
    <property type="project" value="InterPro"/>
</dbReference>
<dbReference type="AlphaFoldDB" id="A0A0W0EIX3"/>
<feature type="region of interest" description="Disordered" evidence="1">
    <location>
        <begin position="283"/>
        <end position="352"/>
    </location>
</feature>
<proteinExistence type="predicted"/>
<feature type="compositionally biased region" description="Basic and acidic residues" evidence="1">
    <location>
        <begin position="8"/>
        <end position="17"/>
    </location>
</feature>
<evidence type="ECO:0000313" key="4">
    <source>
        <dbReference type="Proteomes" id="UP000054886"/>
    </source>
</evidence>
<feature type="compositionally biased region" description="Polar residues" evidence="1">
    <location>
        <begin position="283"/>
        <end position="330"/>
    </location>
</feature>
<reference evidence="3 4" key="1">
    <citation type="submission" date="2015-10" db="EMBL/GenBank/DDBJ databases">
        <title>Draft genomes sequences of Candida glabrata isolates 1A, 1B, 2A, 2B, 3A and 3B.</title>
        <authorList>
            <person name="Haavelsrud O.E."/>
            <person name="Gaustad P."/>
        </authorList>
    </citation>
    <scope>NUCLEOTIDE SEQUENCE [LARGE SCALE GENOMIC DNA]</scope>
    <source>
        <strain evidence="3">910700640</strain>
    </source>
</reference>
<dbReference type="VEuPathDB" id="FungiDB:CAGL0K11132g"/>
<keyword evidence="2" id="KW-0472">Membrane</keyword>
<evidence type="ECO:0000256" key="2">
    <source>
        <dbReference type="SAM" id="Phobius"/>
    </source>
</evidence>
<dbReference type="EMBL" id="LLZZ01000126">
    <property type="protein sequence ID" value="KTB02157.1"/>
    <property type="molecule type" value="Genomic_DNA"/>
</dbReference>
<gene>
    <name evidence="3" type="ORF">AO440_003720</name>
</gene>
<keyword evidence="3" id="KW-0687">Ribonucleoprotein</keyword>
<comment type="caution">
    <text evidence="3">The sequence shown here is derived from an EMBL/GenBank/DDBJ whole genome shotgun (WGS) entry which is preliminary data.</text>
</comment>
<dbReference type="VEuPathDB" id="FungiDB:GVI51_K10967"/>
<sequence length="477" mass="54142">MMRKRARNGYDGDRENRSALNKKAKRHPALTQDSYDLWKNLDRIRKLHKNSDKVLKRSVVLIPLSCETNNTIVQCIQHLLRYVDQERLHFKTVSGQLYTHVVILRNFSVLDFCLVVPVLLSAVKRLNSKTSDYFKFDSHIFCNGTFFVPDNTVISIDRTTLQLKETALRLIPGFKELNCTPTESNNIQDMINSLANFISKVKFGKNKDDIYATFKRELTLFSKRTRFGLGEVSMLEKGMLIDSQAVIDKNLPLVQNTKAKLQTYVQTLLDENEDKITTEVQTTAAKSSDAISSTNGNNNVASKPIQSRFQNNQSHNVPSSRYSHQATSTAIRKPYTAKEASPLPTQSRASPGRPRFMTIEEIRGRCIATVRASIDSVKKISAYQIVKVYVKFPKKDSDTLFSNLDELRNKSNCNIVVLHYNNEHESKQWLDGLDLTRYIRGQDEPNASTVRILSIGGVAEYIVTALEGILALLQEQT</sequence>
<dbReference type="VEuPathDB" id="FungiDB:GWK60_K10923"/>
<keyword evidence="2" id="KW-1133">Transmembrane helix</keyword>
<dbReference type="Pfam" id="PF19097">
    <property type="entry name" value="Snu56_snRNP"/>
    <property type="match status" value="1"/>
</dbReference>